<protein>
    <recommendedName>
        <fullName evidence="4">Ig-like domain-containing protein</fullName>
    </recommendedName>
</protein>
<dbReference type="Proteomes" id="UP000642107">
    <property type="component" value="Unassembled WGS sequence"/>
</dbReference>
<proteinExistence type="predicted"/>
<keyword evidence="1" id="KW-0732">Signal</keyword>
<evidence type="ECO:0000313" key="2">
    <source>
        <dbReference type="EMBL" id="MBD9699173.1"/>
    </source>
</evidence>
<evidence type="ECO:0000313" key="3">
    <source>
        <dbReference type="Proteomes" id="UP000642107"/>
    </source>
</evidence>
<sequence length="400" mass="42138">MLHKILAGALGLALAVGGVGAPAFAAEVKPTVTVAAAKISAPKVSVAGKAIVGQKLRVKSAPWKPRGTKLTYRWLQNGKPIPGATRSTLTLKPKQVGKRISVKVTARKAGAKTVTRTSARTVAVKRASFKASTPRLLGSATVGERLTVATGQWSPAATTLTYRWTRDGTTIAGATGPSYTLCPADLGHRIRATVTGARSGYTTTSRTTSPSAVVASFYDASFGTFPTTTYTGYGDDIITLDSSRKAVVVTAQHSGSSNFVVRARTADFGYGDLLVNEIGRYSGTTATGLSPYDDETGILEIDADGAWTITVAPVSSLPALPTSGVGDAVFLYDGAAVTKGVAHYGRSNFIVKQYHRDERFGGRLTWETHVNEIGRYSGNRYFRSGPSVVTIEADGAWEIL</sequence>
<reference evidence="2 3" key="1">
    <citation type="submission" date="2020-09" db="EMBL/GenBank/DDBJ databases">
        <title>Flavimobilis rhizosphaerae sp. nov., isolated from rhizosphere soil of Spartina alterniflora.</title>
        <authorList>
            <person name="Hanqin C."/>
        </authorList>
    </citation>
    <scope>NUCLEOTIDE SEQUENCE [LARGE SCALE GENOMIC DNA]</scope>
    <source>
        <strain evidence="2 3">GY 10621</strain>
    </source>
</reference>
<feature type="chain" id="PRO_5045715444" description="Ig-like domain-containing protein" evidence="1">
    <location>
        <begin position="26"/>
        <end position="400"/>
    </location>
</feature>
<feature type="signal peptide" evidence="1">
    <location>
        <begin position="1"/>
        <end position="25"/>
    </location>
</feature>
<dbReference type="RefSeq" id="WP_192279036.1">
    <property type="nucleotide sequence ID" value="NZ_JACZDF010000003.1"/>
</dbReference>
<keyword evidence="3" id="KW-1185">Reference proteome</keyword>
<evidence type="ECO:0000256" key="1">
    <source>
        <dbReference type="SAM" id="SignalP"/>
    </source>
</evidence>
<organism evidence="2 3">
    <name type="scientific">Flavimobilis rhizosphaerae</name>
    <dbReference type="NCBI Taxonomy" id="2775421"/>
    <lineage>
        <taxon>Bacteria</taxon>
        <taxon>Bacillati</taxon>
        <taxon>Actinomycetota</taxon>
        <taxon>Actinomycetes</taxon>
        <taxon>Micrococcales</taxon>
        <taxon>Jonesiaceae</taxon>
        <taxon>Flavimobilis</taxon>
    </lineage>
</organism>
<evidence type="ECO:0008006" key="4">
    <source>
        <dbReference type="Google" id="ProtNLM"/>
    </source>
</evidence>
<dbReference type="EMBL" id="JACZDF010000003">
    <property type="protein sequence ID" value="MBD9699173.1"/>
    <property type="molecule type" value="Genomic_DNA"/>
</dbReference>
<comment type="caution">
    <text evidence="2">The sequence shown here is derived from an EMBL/GenBank/DDBJ whole genome shotgun (WGS) entry which is preliminary data.</text>
</comment>
<dbReference type="Gene3D" id="2.60.40.2700">
    <property type="match status" value="2"/>
</dbReference>
<accession>A0ABR9DPX9</accession>
<name>A0ABR9DPX9_9MICO</name>
<gene>
    <name evidence="2" type="ORF">IGS67_06665</name>
</gene>